<dbReference type="PRINTS" id="PR00021">
    <property type="entry name" value="PRORICH"/>
</dbReference>
<accession>A0A5C7I446</accession>
<evidence type="ECO:0000313" key="4">
    <source>
        <dbReference type="Proteomes" id="UP000323000"/>
    </source>
</evidence>
<dbReference type="Proteomes" id="UP000323000">
    <property type="component" value="Chromosome 4"/>
</dbReference>
<feature type="region of interest" description="Disordered" evidence="1">
    <location>
        <begin position="49"/>
        <end position="112"/>
    </location>
</feature>
<dbReference type="EMBL" id="VAHF01000004">
    <property type="protein sequence ID" value="TXG63346.1"/>
    <property type="molecule type" value="Genomic_DNA"/>
</dbReference>
<feature type="signal peptide" evidence="2">
    <location>
        <begin position="1"/>
        <end position="23"/>
    </location>
</feature>
<dbReference type="AlphaFoldDB" id="A0A5C7I446"/>
<feature type="chain" id="PRO_5022947919" description="4Fe-4S ferredoxin-type domain-containing protein" evidence="2">
    <location>
        <begin position="24"/>
        <end position="175"/>
    </location>
</feature>
<protein>
    <recommendedName>
        <fullName evidence="5">4Fe-4S ferredoxin-type domain-containing protein</fullName>
    </recommendedName>
</protein>
<organism evidence="3 4">
    <name type="scientific">Acer yangbiense</name>
    <dbReference type="NCBI Taxonomy" id="1000413"/>
    <lineage>
        <taxon>Eukaryota</taxon>
        <taxon>Viridiplantae</taxon>
        <taxon>Streptophyta</taxon>
        <taxon>Embryophyta</taxon>
        <taxon>Tracheophyta</taxon>
        <taxon>Spermatophyta</taxon>
        <taxon>Magnoliopsida</taxon>
        <taxon>eudicotyledons</taxon>
        <taxon>Gunneridae</taxon>
        <taxon>Pentapetalae</taxon>
        <taxon>rosids</taxon>
        <taxon>malvids</taxon>
        <taxon>Sapindales</taxon>
        <taxon>Sapindaceae</taxon>
        <taxon>Hippocastanoideae</taxon>
        <taxon>Acereae</taxon>
        <taxon>Acer</taxon>
    </lineage>
</organism>
<comment type="caution">
    <text evidence="3">The sequence shown here is derived from an EMBL/GenBank/DDBJ whole genome shotgun (WGS) entry which is preliminary data.</text>
</comment>
<dbReference type="PANTHER" id="PTHR37702:SF9">
    <property type="entry name" value="PROLINE-RICH FAMILY PROTEIN"/>
    <property type="match status" value="1"/>
</dbReference>
<name>A0A5C7I446_9ROSI</name>
<dbReference type="PANTHER" id="PTHR37702">
    <property type="entry name" value="PROLINE-RICH FAMILY PROTEIN"/>
    <property type="match status" value="1"/>
</dbReference>
<evidence type="ECO:0008006" key="5">
    <source>
        <dbReference type="Google" id="ProtNLM"/>
    </source>
</evidence>
<evidence type="ECO:0000313" key="3">
    <source>
        <dbReference type="EMBL" id="TXG63346.1"/>
    </source>
</evidence>
<evidence type="ECO:0000256" key="1">
    <source>
        <dbReference type="SAM" id="MobiDB-lite"/>
    </source>
</evidence>
<evidence type="ECO:0000256" key="2">
    <source>
        <dbReference type="SAM" id="SignalP"/>
    </source>
</evidence>
<reference evidence="4" key="1">
    <citation type="journal article" date="2019" name="Gigascience">
        <title>De novo genome assembly of the endangered Acer yangbiense, a plant species with extremely small populations endemic to Yunnan Province, China.</title>
        <authorList>
            <person name="Yang J."/>
            <person name="Wariss H.M."/>
            <person name="Tao L."/>
            <person name="Zhang R."/>
            <person name="Yun Q."/>
            <person name="Hollingsworth P."/>
            <person name="Dao Z."/>
            <person name="Luo G."/>
            <person name="Guo H."/>
            <person name="Ma Y."/>
            <person name="Sun W."/>
        </authorList>
    </citation>
    <scope>NUCLEOTIDE SEQUENCE [LARGE SCALE GENOMIC DNA]</scope>
    <source>
        <strain evidence="4">cv. Malutang</strain>
    </source>
</reference>
<gene>
    <name evidence="3" type="ORF">EZV62_010340</name>
</gene>
<proteinExistence type="predicted"/>
<dbReference type="PRINTS" id="PR01217">
    <property type="entry name" value="PRICHEXTENSN"/>
</dbReference>
<keyword evidence="2" id="KW-0732">Signal</keyword>
<keyword evidence="4" id="KW-1185">Reference proteome</keyword>
<feature type="compositionally biased region" description="Pro residues" evidence="1">
    <location>
        <begin position="49"/>
        <end position="110"/>
    </location>
</feature>
<sequence length="175" mass="18769">MANSKPLLLTLFTLTFAFQFNFSFTVDTKTSSKEQLECTMCTSCENPCQPMPSPPPPLPPPEIACPPPPPPPSPPPALPECPPPPPPVEPECPPPPEPLVLPPKPQPKSPPGGGVVAGTCYPPCVEFSPPTVVSYFPDYNKIPPPYGVVTSNSVRLSVESVVFFISLFFALHCCF</sequence>